<dbReference type="InterPro" id="IPR011041">
    <property type="entry name" value="Quinoprot_gluc/sorb_DH_b-prop"/>
</dbReference>
<dbReference type="SUPFAM" id="SSF50952">
    <property type="entry name" value="Soluble quinoprotein glucose dehydrogenase"/>
    <property type="match status" value="1"/>
</dbReference>
<comment type="caution">
    <text evidence="2">The sequence shown here is derived from an EMBL/GenBank/DDBJ whole genome shotgun (WGS) entry which is preliminary data.</text>
</comment>
<protein>
    <submittedName>
        <fullName evidence="2">Sorbosone dehydrogenase family protein</fullName>
    </submittedName>
</protein>
<dbReference type="InterPro" id="IPR011042">
    <property type="entry name" value="6-blade_b-propeller_TolB-like"/>
</dbReference>
<reference evidence="3" key="1">
    <citation type="journal article" date="2019" name="Int. J. Syst. Evol. Microbiol.">
        <title>The Global Catalogue of Microorganisms (GCM) 10K type strain sequencing project: providing services to taxonomists for standard genome sequencing and annotation.</title>
        <authorList>
            <consortium name="The Broad Institute Genomics Platform"/>
            <consortium name="The Broad Institute Genome Sequencing Center for Infectious Disease"/>
            <person name="Wu L."/>
            <person name="Ma J."/>
        </authorList>
    </citation>
    <scope>NUCLEOTIDE SEQUENCE [LARGE SCALE GENOMIC DNA]</scope>
    <source>
        <strain evidence="3">JCM 12389</strain>
    </source>
</reference>
<proteinExistence type="predicted"/>
<dbReference type="InterPro" id="IPR012938">
    <property type="entry name" value="Glc/Sorbosone_DH"/>
</dbReference>
<dbReference type="EMBL" id="BAAADO010000003">
    <property type="protein sequence ID" value="GAA0492323.1"/>
    <property type="molecule type" value="Genomic_DNA"/>
</dbReference>
<dbReference type="PROSITE" id="PS00430">
    <property type="entry name" value="TONB_DEPENDENT_REC_1"/>
    <property type="match status" value="1"/>
</dbReference>
<dbReference type="Proteomes" id="UP001500880">
    <property type="component" value="Unassembled WGS sequence"/>
</dbReference>
<dbReference type="InterPro" id="IPR010916">
    <property type="entry name" value="TonB_box_CS"/>
</dbReference>
<evidence type="ECO:0000313" key="2">
    <source>
        <dbReference type="EMBL" id="GAA0492323.1"/>
    </source>
</evidence>
<dbReference type="SUPFAM" id="SSF63825">
    <property type="entry name" value="YWTD domain"/>
    <property type="match status" value="1"/>
</dbReference>
<dbReference type="Pfam" id="PF07995">
    <property type="entry name" value="GSDH"/>
    <property type="match status" value="1"/>
</dbReference>
<dbReference type="PANTHER" id="PTHR19328:SF13">
    <property type="entry name" value="HIPL1 PROTEIN"/>
    <property type="match status" value="1"/>
</dbReference>
<keyword evidence="3" id="KW-1185">Reference proteome</keyword>
<organism evidence="2 3">
    <name type="scientific">Salinibacillus aidingensis</name>
    <dbReference type="NCBI Taxonomy" id="237684"/>
    <lineage>
        <taxon>Bacteria</taxon>
        <taxon>Bacillati</taxon>
        <taxon>Bacillota</taxon>
        <taxon>Bacilli</taxon>
        <taxon>Bacillales</taxon>
        <taxon>Bacillaceae</taxon>
        <taxon>Salinibacillus</taxon>
    </lineage>
</organism>
<evidence type="ECO:0000313" key="3">
    <source>
        <dbReference type="Proteomes" id="UP001500880"/>
    </source>
</evidence>
<evidence type="ECO:0000259" key="1">
    <source>
        <dbReference type="Pfam" id="PF07995"/>
    </source>
</evidence>
<dbReference type="PANTHER" id="PTHR19328">
    <property type="entry name" value="HEDGEHOG-INTERACTING PROTEIN"/>
    <property type="match status" value="1"/>
</dbReference>
<sequence length="388" mass="42732">MKKSMFLSFLGIFVVLGIVVIVNVMNNEQTNDNAETDGQTQTEDPYNQDAVEVSEESIEVTATDDGKITANNLFIPWTINKNGGTFYLSQREGSVIEINGELGLVEVQDVQVSENILHEGQGGFLGFALDPNFKETNRAYAYHTYSKNGEVLNRIVSLTLKDNTWEEENVLLENIPGGEVNNGGRLKIGPDGFLYATTGDTGQAELAQNLDNLAGKILRMNLEGEVPQDNPFENSYVYSYGHRNSQGLAWDEQGNLYSSEHGEDGHDEINLIEAGQNYGWPEITGNEEESGMKAPVAHSGEDTWAPAGMAYSDGRLYVASLAGKQIFTYDIESSETTEFYDEAGRLRDVLVENGSIFTITSNNDQYGEPTAKDDRLLQLSLTKEVSAD</sequence>
<feature type="domain" description="Glucose/Sorbosone dehydrogenase" evidence="1">
    <location>
        <begin position="75"/>
        <end position="364"/>
    </location>
</feature>
<name>A0ABP3L2Z1_9BACI</name>
<dbReference type="Gene3D" id="2.120.10.30">
    <property type="entry name" value="TolB, C-terminal domain"/>
    <property type="match status" value="1"/>
</dbReference>
<gene>
    <name evidence="2" type="ORF">GCM10008986_18300</name>
</gene>
<accession>A0ABP3L2Z1</accession>